<reference evidence="7 8" key="1">
    <citation type="journal article" date="2018" name="PLoS Genet.">
        <title>Population sequencing reveals clonal diversity and ancestral inbreeding in the grapevine cultivar Chardonnay.</title>
        <authorList>
            <person name="Roach M.J."/>
            <person name="Johnson D.L."/>
            <person name="Bohlmann J."/>
            <person name="van Vuuren H.J."/>
            <person name="Jones S.J."/>
            <person name="Pretorius I.S."/>
            <person name="Schmidt S.A."/>
            <person name="Borneman A.R."/>
        </authorList>
    </citation>
    <scope>NUCLEOTIDE SEQUENCE [LARGE SCALE GENOMIC DNA]</scope>
    <source>
        <strain evidence="8">cv. Chardonnay</strain>
        <tissue evidence="7">Leaf</tissue>
    </source>
</reference>
<accession>A0A438BTI5</accession>
<evidence type="ECO:0000313" key="7">
    <source>
        <dbReference type="EMBL" id="RVW14262.1"/>
    </source>
</evidence>
<dbReference type="Pfam" id="PF01094">
    <property type="entry name" value="ANF_receptor"/>
    <property type="match status" value="1"/>
</dbReference>
<dbReference type="InterPro" id="IPR001828">
    <property type="entry name" value="ANF_lig-bd_rcpt"/>
</dbReference>
<dbReference type="Proteomes" id="UP000288805">
    <property type="component" value="Unassembled WGS sequence"/>
</dbReference>
<evidence type="ECO:0000259" key="6">
    <source>
        <dbReference type="Pfam" id="PF01094"/>
    </source>
</evidence>
<dbReference type="AlphaFoldDB" id="A0A438BTI5"/>
<keyword evidence="4" id="KW-0472">Membrane</keyword>
<feature type="signal peptide" evidence="5">
    <location>
        <begin position="1"/>
        <end position="27"/>
    </location>
</feature>
<proteinExistence type="predicted"/>
<evidence type="ECO:0000256" key="1">
    <source>
        <dbReference type="ARBA" id="ARBA00004370"/>
    </source>
</evidence>
<dbReference type="InterPro" id="IPR015683">
    <property type="entry name" value="Ionotropic_Glu_rcpt"/>
</dbReference>
<dbReference type="GO" id="GO:0016020">
    <property type="term" value="C:membrane"/>
    <property type="evidence" value="ECO:0007669"/>
    <property type="project" value="UniProtKB-SubCell"/>
</dbReference>
<keyword evidence="5" id="KW-0732">Signal</keyword>
<organism evidence="7 8">
    <name type="scientific">Vitis vinifera</name>
    <name type="common">Grape</name>
    <dbReference type="NCBI Taxonomy" id="29760"/>
    <lineage>
        <taxon>Eukaryota</taxon>
        <taxon>Viridiplantae</taxon>
        <taxon>Streptophyta</taxon>
        <taxon>Embryophyta</taxon>
        <taxon>Tracheophyta</taxon>
        <taxon>Spermatophyta</taxon>
        <taxon>Magnoliopsida</taxon>
        <taxon>eudicotyledons</taxon>
        <taxon>Gunneridae</taxon>
        <taxon>Pentapetalae</taxon>
        <taxon>rosids</taxon>
        <taxon>Vitales</taxon>
        <taxon>Vitaceae</taxon>
        <taxon>Viteae</taxon>
        <taxon>Vitis</taxon>
    </lineage>
</organism>
<dbReference type="PANTHER" id="PTHR34836:SF1">
    <property type="entry name" value="OS09G0428600 PROTEIN"/>
    <property type="match status" value="1"/>
</dbReference>
<name>A0A438BTI5_VITVI</name>
<protein>
    <submittedName>
        <fullName evidence="7">Glutamate receptor 2.8</fullName>
    </submittedName>
</protein>
<feature type="domain" description="Receptor ligand binding region" evidence="6">
    <location>
        <begin position="53"/>
        <end position="182"/>
    </location>
</feature>
<evidence type="ECO:0000313" key="8">
    <source>
        <dbReference type="Proteomes" id="UP000288805"/>
    </source>
</evidence>
<dbReference type="Gene3D" id="3.40.50.2300">
    <property type="match status" value="1"/>
</dbReference>
<keyword evidence="3" id="KW-1133">Transmembrane helix</keyword>
<evidence type="ECO:0000256" key="4">
    <source>
        <dbReference type="ARBA" id="ARBA00023136"/>
    </source>
</evidence>
<keyword evidence="2" id="KW-0812">Transmembrane</keyword>
<dbReference type="SUPFAM" id="SSF53822">
    <property type="entry name" value="Periplasmic binding protein-like I"/>
    <property type="match status" value="1"/>
</dbReference>
<gene>
    <name evidence="7" type="primary">GLR2.8_17</name>
    <name evidence="7" type="ORF">CK203_095369</name>
</gene>
<comment type="caution">
    <text evidence="7">The sequence shown here is derived from an EMBL/GenBank/DDBJ whole genome shotgun (WGS) entry which is preliminary data.</text>
</comment>
<evidence type="ECO:0000256" key="2">
    <source>
        <dbReference type="ARBA" id="ARBA00022692"/>
    </source>
</evidence>
<feature type="chain" id="PRO_5019067901" evidence="5">
    <location>
        <begin position="28"/>
        <end position="185"/>
    </location>
</feature>
<comment type="subcellular location">
    <subcellularLocation>
        <location evidence="1">Membrane</location>
    </subcellularLocation>
</comment>
<keyword evidence="7" id="KW-0675">Receptor</keyword>
<evidence type="ECO:0000256" key="3">
    <source>
        <dbReference type="ARBA" id="ARBA00022989"/>
    </source>
</evidence>
<evidence type="ECO:0000256" key="5">
    <source>
        <dbReference type="SAM" id="SignalP"/>
    </source>
</evidence>
<dbReference type="InterPro" id="IPR028082">
    <property type="entry name" value="Peripla_BP_I"/>
</dbReference>
<sequence length="185" mass="20209">MRNDLAQQGFSLFFLSLWVLFIEMGMAQNTTIPVNVGVVLDFDTSFGKMGLSCIPMALSDFYASHGNYKTRLVLKTRDSRRDVVGAAAAALDLIQNEEVQAIIGPGSSMQGQLPDCPGTKSPGSHYFISASSPSLSSLRSQYFIRATLNDSAQVPAIIAIFQAFEWREAVLIYVDNEYGDGIILI</sequence>
<dbReference type="EMBL" id="QGNW01002623">
    <property type="protein sequence ID" value="RVW14262.1"/>
    <property type="molecule type" value="Genomic_DNA"/>
</dbReference>
<dbReference type="PANTHER" id="PTHR34836">
    <property type="entry name" value="OS06G0188250 PROTEIN"/>
    <property type="match status" value="1"/>
</dbReference>